<keyword evidence="1" id="KW-0732">Signal</keyword>
<comment type="caution">
    <text evidence="2">The sequence shown here is derived from an EMBL/GenBank/DDBJ whole genome shotgun (WGS) entry which is preliminary data.</text>
</comment>
<dbReference type="Gene3D" id="2.50.20.20">
    <property type="match status" value="1"/>
</dbReference>
<reference evidence="2" key="1">
    <citation type="submission" date="2021-02" db="EMBL/GenBank/DDBJ databases">
        <title>Phycicoccus sp. MQZ13P-5T, whole genome shotgun sequence.</title>
        <authorList>
            <person name="Tuo L."/>
        </authorList>
    </citation>
    <scope>NUCLEOTIDE SEQUENCE</scope>
    <source>
        <strain evidence="2">MQZ13P-5</strain>
    </source>
</reference>
<organism evidence="2 3">
    <name type="scientific">Phycicoccus sonneratiae</name>
    <dbReference type="NCBI Taxonomy" id="2807628"/>
    <lineage>
        <taxon>Bacteria</taxon>
        <taxon>Bacillati</taxon>
        <taxon>Actinomycetota</taxon>
        <taxon>Actinomycetes</taxon>
        <taxon>Micrococcales</taxon>
        <taxon>Intrasporangiaceae</taxon>
        <taxon>Phycicoccus</taxon>
    </lineage>
</organism>
<dbReference type="PROSITE" id="PS51257">
    <property type="entry name" value="PROKAR_LIPOPROTEIN"/>
    <property type="match status" value="1"/>
</dbReference>
<protein>
    <recommendedName>
        <fullName evidence="4">Lipoprotein</fullName>
    </recommendedName>
</protein>
<evidence type="ECO:0008006" key="4">
    <source>
        <dbReference type="Google" id="ProtNLM"/>
    </source>
</evidence>
<dbReference type="RefSeq" id="WP_204130608.1">
    <property type="nucleotide sequence ID" value="NZ_JAFDVD010000007.1"/>
</dbReference>
<gene>
    <name evidence="2" type="ORF">JQN70_07085</name>
</gene>
<dbReference type="Proteomes" id="UP001430172">
    <property type="component" value="Unassembled WGS sequence"/>
</dbReference>
<sequence length="272" mass="28011">MKRSILSALALSGALVLGACGSATNDTAGGSKAAATSEAPAAASAKVGDTVDLAELATKSSAAVKEKGTAHMTMQAATSGTIEADADYSGDSPKMAMTVSESGDTFQMVYLDKVMYMGGDSFAEMTGGKKWIKIDPQGDDMMSKMMGPMLDQMESTVANPAEQLKGVEGATATVTKVADGVTTYQVKLSKEQLAAMVKKQAAGLPGLTEEALKKVPDGVTYDMSVDAEGLPVTVAMDMGGEKMTITYSKWGEPVEVKAPAASEVGTFQMPTS</sequence>
<proteinExistence type="predicted"/>
<dbReference type="SUPFAM" id="SSF89392">
    <property type="entry name" value="Prokaryotic lipoproteins and lipoprotein localization factors"/>
    <property type="match status" value="1"/>
</dbReference>
<keyword evidence="3" id="KW-1185">Reference proteome</keyword>
<evidence type="ECO:0000313" key="2">
    <source>
        <dbReference type="EMBL" id="MBM6400143.1"/>
    </source>
</evidence>
<feature type="chain" id="PRO_5047056789" description="Lipoprotein" evidence="1">
    <location>
        <begin position="20"/>
        <end position="272"/>
    </location>
</feature>
<evidence type="ECO:0000313" key="3">
    <source>
        <dbReference type="Proteomes" id="UP001430172"/>
    </source>
</evidence>
<feature type="signal peptide" evidence="1">
    <location>
        <begin position="1"/>
        <end position="19"/>
    </location>
</feature>
<name>A0ABS2CJT9_9MICO</name>
<accession>A0ABS2CJT9</accession>
<dbReference type="InterPro" id="IPR029046">
    <property type="entry name" value="LolA/LolB/LppX"/>
</dbReference>
<dbReference type="EMBL" id="JAFDVD010000007">
    <property type="protein sequence ID" value="MBM6400143.1"/>
    <property type="molecule type" value="Genomic_DNA"/>
</dbReference>
<evidence type="ECO:0000256" key="1">
    <source>
        <dbReference type="SAM" id="SignalP"/>
    </source>
</evidence>